<dbReference type="GO" id="GO:0006631">
    <property type="term" value="P:fatty acid metabolic process"/>
    <property type="evidence" value="ECO:0007669"/>
    <property type="project" value="TreeGrafter"/>
</dbReference>
<accession>A0A5N8VG65</accession>
<keyword evidence="2" id="KW-0436">Ligase</keyword>
<name>A0A5N8VG65_9ACTN</name>
<dbReference type="PANTHER" id="PTHR43201:SF5">
    <property type="entry name" value="MEDIUM-CHAIN ACYL-COA LIGASE ACSF2, MITOCHONDRIAL"/>
    <property type="match status" value="1"/>
</dbReference>
<proteinExistence type="inferred from homology"/>
<dbReference type="AlphaFoldDB" id="A0A5N8VG65"/>
<comment type="similarity">
    <text evidence="1">Belongs to the ATP-dependent AMP-binding enzyme family.</text>
</comment>
<evidence type="ECO:0000259" key="3">
    <source>
        <dbReference type="Pfam" id="PF00501"/>
    </source>
</evidence>
<dbReference type="Proteomes" id="UP000325849">
    <property type="component" value="Unassembled WGS sequence"/>
</dbReference>
<reference evidence="4 5" key="1">
    <citation type="submission" date="2019-07" db="EMBL/GenBank/DDBJ databases">
        <title>New species of Amycolatopsis and Streptomyces.</title>
        <authorList>
            <person name="Duangmal K."/>
            <person name="Teo W.F.A."/>
            <person name="Lipun K."/>
        </authorList>
    </citation>
    <scope>NUCLEOTIDE SEQUENCE [LARGE SCALE GENOMIC DNA]</scope>
    <source>
        <strain evidence="4 5">NBRC 109810</strain>
    </source>
</reference>
<dbReference type="OrthoDB" id="5240489at2"/>
<evidence type="ECO:0000313" key="5">
    <source>
        <dbReference type="Proteomes" id="UP000325849"/>
    </source>
</evidence>
<protein>
    <submittedName>
        <fullName evidence="4">AMP-binding protein</fullName>
    </submittedName>
</protein>
<evidence type="ECO:0000256" key="2">
    <source>
        <dbReference type="ARBA" id="ARBA00022598"/>
    </source>
</evidence>
<comment type="caution">
    <text evidence="4">The sequence shown here is derived from an EMBL/GenBank/DDBJ whole genome shotgun (WGS) entry which is preliminary data.</text>
</comment>
<dbReference type="InterPro" id="IPR042099">
    <property type="entry name" value="ANL_N_sf"/>
</dbReference>
<dbReference type="SUPFAM" id="SSF56801">
    <property type="entry name" value="Acetyl-CoA synthetase-like"/>
    <property type="match status" value="1"/>
</dbReference>
<dbReference type="GO" id="GO:0031956">
    <property type="term" value="F:medium-chain fatty acid-CoA ligase activity"/>
    <property type="evidence" value="ECO:0007669"/>
    <property type="project" value="TreeGrafter"/>
</dbReference>
<dbReference type="EMBL" id="VJZD01000060">
    <property type="protein sequence ID" value="MPY32965.1"/>
    <property type="molecule type" value="Genomic_DNA"/>
</dbReference>
<sequence length="251" mass="27653">MREFTTLPSASAPPVGGLADVVFRSAEEDPGQIALGRKDEQGQWQDVTSAEFRDEVLALAKGLLALSVHPGDRVAVMSRSGYEWTLLNFALWSIGAQGVPIHPTSSAEECFWMLYDAEVSTAIVEHGNHAMTIATNLTRLPRLRQLWRLDTGCVRDLYQAGAHLDDEVVHRHREAVTPESTATVIYTSGTTDCPEACVLSHGNLMFETDTGIARWKPAFPPKKGDKAATRLFGWMMEIAAIRSRVRSGHRP</sequence>
<dbReference type="Pfam" id="PF00501">
    <property type="entry name" value="AMP-binding"/>
    <property type="match status" value="1"/>
</dbReference>
<evidence type="ECO:0000313" key="4">
    <source>
        <dbReference type="EMBL" id="MPY32965.1"/>
    </source>
</evidence>
<feature type="domain" description="AMP-dependent synthetase/ligase" evidence="3">
    <location>
        <begin position="23"/>
        <end position="210"/>
    </location>
</feature>
<organism evidence="4 5">
    <name type="scientific">Streptomyces adustus</name>
    <dbReference type="NCBI Taxonomy" id="1609272"/>
    <lineage>
        <taxon>Bacteria</taxon>
        <taxon>Bacillati</taxon>
        <taxon>Actinomycetota</taxon>
        <taxon>Actinomycetes</taxon>
        <taxon>Kitasatosporales</taxon>
        <taxon>Streptomycetaceae</taxon>
        <taxon>Streptomyces</taxon>
    </lineage>
</organism>
<dbReference type="Gene3D" id="3.40.50.12780">
    <property type="entry name" value="N-terminal domain of ligase-like"/>
    <property type="match status" value="1"/>
</dbReference>
<gene>
    <name evidence="4" type="ORF">FNH09_17360</name>
</gene>
<dbReference type="InterPro" id="IPR000873">
    <property type="entry name" value="AMP-dep_synth/lig_dom"/>
</dbReference>
<dbReference type="PANTHER" id="PTHR43201">
    <property type="entry name" value="ACYL-COA SYNTHETASE"/>
    <property type="match status" value="1"/>
</dbReference>
<evidence type="ECO:0000256" key="1">
    <source>
        <dbReference type="ARBA" id="ARBA00006432"/>
    </source>
</evidence>
<keyword evidence="5" id="KW-1185">Reference proteome</keyword>